<sequence length="180" mass="21320">MEKQTVQDAFKFLYQENREKIIYGAAKKLHLHPAQTNYEDFIQEGYLTFVQAYDRYPSSPLDNPQKFCIYAYQAVYWRFLDLIRQSNRLADQIEVNPLPLVNQAHSNLEEAFEAIYQDELFAQLYNSCTKSEQMFLIDCYVYHLKSSEIACKHHVSRQCVSNWRRRVGNKALAYLTKSRP</sequence>
<evidence type="ECO:0008006" key="3">
    <source>
        <dbReference type="Google" id="ProtNLM"/>
    </source>
</evidence>
<dbReference type="NCBIfam" id="TIGR02937">
    <property type="entry name" value="sigma70-ECF"/>
    <property type="match status" value="1"/>
</dbReference>
<gene>
    <name evidence="1" type="ORF">IV80_GL001957</name>
</gene>
<dbReference type="SUPFAM" id="SSF88946">
    <property type="entry name" value="Sigma2 domain of RNA polymerase sigma factors"/>
    <property type="match status" value="1"/>
</dbReference>
<dbReference type="InterPro" id="IPR013325">
    <property type="entry name" value="RNA_pol_sigma_r2"/>
</dbReference>
<dbReference type="EMBL" id="JQBR01000009">
    <property type="protein sequence ID" value="KRN65451.1"/>
    <property type="molecule type" value="Genomic_DNA"/>
</dbReference>
<dbReference type="InterPro" id="IPR014284">
    <property type="entry name" value="RNA_pol_sigma-70_dom"/>
</dbReference>
<dbReference type="SUPFAM" id="SSF88659">
    <property type="entry name" value="Sigma3 and sigma4 domains of RNA polymerase sigma factors"/>
    <property type="match status" value="1"/>
</dbReference>
<reference evidence="1 2" key="1">
    <citation type="journal article" date="2015" name="Genome Announc.">
        <title>Expanding the biotechnology potential of lactobacilli through comparative genomics of 213 strains and associated genera.</title>
        <authorList>
            <person name="Sun Z."/>
            <person name="Harris H.M."/>
            <person name="McCann A."/>
            <person name="Guo C."/>
            <person name="Argimon S."/>
            <person name="Zhang W."/>
            <person name="Yang X."/>
            <person name="Jeffery I.B."/>
            <person name="Cooney J.C."/>
            <person name="Kagawa T.F."/>
            <person name="Liu W."/>
            <person name="Song Y."/>
            <person name="Salvetti E."/>
            <person name="Wrobel A."/>
            <person name="Rasinkangas P."/>
            <person name="Parkhill J."/>
            <person name="Rea M.C."/>
            <person name="O'Sullivan O."/>
            <person name="Ritari J."/>
            <person name="Douillard F.P."/>
            <person name="Paul Ross R."/>
            <person name="Yang R."/>
            <person name="Briner A.E."/>
            <person name="Felis G.E."/>
            <person name="de Vos W.M."/>
            <person name="Barrangou R."/>
            <person name="Klaenhammer T.R."/>
            <person name="Caufield P.W."/>
            <person name="Cui Y."/>
            <person name="Zhang H."/>
            <person name="O'Toole P.W."/>
        </authorList>
    </citation>
    <scope>NUCLEOTIDE SEQUENCE [LARGE SCALE GENOMIC DNA]</scope>
    <source>
        <strain evidence="1 2">DSM 17757</strain>
    </source>
</reference>
<dbReference type="PATRIC" id="fig|319652.3.peg.1992"/>
<accession>A0A0R2IKS2</accession>
<dbReference type="Gene3D" id="1.10.1740.10">
    <property type="match status" value="1"/>
</dbReference>
<comment type="caution">
    <text evidence="1">The sequence shown here is derived from an EMBL/GenBank/DDBJ whole genome shotgun (WGS) entry which is preliminary data.</text>
</comment>
<protein>
    <recommendedName>
        <fullName evidence="3">RNA polymerase sigma-70 region 2 domain-containing protein</fullName>
    </recommendedName>
</protein>
<name>A0A0R2IKS2_9LACO</name>
<dbReference type="GO" id="GO:0006352">
    <property type="term" value="P:DNA-templated transcription initiation"/>
    <property type="evidence" value="ECO:0007669"/>
    <property type="project" value="InterPro"/>
</dbReference>
<dbReference type="RefSeq" id="WP_057752092.1">
    <property type="nucleotide sequence ID" value="NZ_BJVH01000006.1"/>
</dbReference>
<evidence type="ECO:0000313" key="2">
    <source>
        <dbReference type="Proteomes" id="UP000051568"/>
    </source>
</evidence>
<dbReference type="STRING" id="319652.IV80_GL001957"/>
<dbReference type="AlphaFoldDB" id="A0A0R2IKS2"/>
<organism evidence="1 2">
    <name type="scientific">Pediococcus cellicola</name>
    <dbReference type="NCBI Taxonomy" id="319652"/>
    <lineage>
        <taxon>Bacteria</taxon>
        <taxon>Bacillati</taxon>
        <taxon>Bacillota</taxon>
        <taxon>Bacilli</taxon>
        <taxon>Lactobacillales</taxon>
        <taxon>Lactobacillaceae</taxon>
        <taxon>Pediococcus</taxon>
    </lineage>
</organism>
<dbReference type="Proteomes" id="UP000051568">
    <property type="component" value="Unassembled WGS sequence"/>
</dbReference>
<dbReference type="InterPro" id="IPR013324">
    <property type="entry name" value="RNA_pol_sigma_r3/r4-like"/>
</dbReference>
<proteinExistence type="predicted"/>
<keyword evidence="2" id="KW-1185">Reference proteome</keyword>
<dbReference type="GO" id="GO:0003700">
    <property type="term" value="F:DNA-binding transcription factor activity"/>
    <property type="evidence" value="ECO:0007669"/>
    <property type="project" value="InterPro"/>
</dbReference>
<evidence type="ECO:0000313" key="1">
    <source>
        <dbReference type="EMBL" id="KRN65451.1"/>
    </source>
</evidence>